<keyword evidence="4" id="KW-1185">Reference proteome</keyword>
<dbReference type="Proteomes" id="UP000636709">
    <property type="component" value="Unassembled WGS sequence"/>
</dbReference>
<dbReference type="AlphaFoldDB" id="A0A835C5N5"/>
<dbReference type="PANTHER" id="PTHR34708:SF4">
    <property type="entry name" value="DUF295 DOMAIN-CONTAINING PROTEIN"/>
    <property type="match status" value="1"/>
</dbReference>
<dbReference type="InterPro" id="IPR005174">
    <property type="entry name" value="KIB1-4_b-propeller"/>
</dbReference>
<feature type="compositionally biased region" description="Low complexity" evidence="1">
    <location>
        <begin position="64"/>
        <end position="88"/>
    </location>
</feature>
<evidence type="ECO:0000259" key="2">
    <source>
        <dbReference type="Pfam" id="PF03478"/>
    </source>
</evidence>
<comment type="caution">
    <text evidence="3">The sequence shown here is derived from an EMBL/GenBank/DDBJ whole genome shotgun (WGS) entry which is preliminary data.</text>
</comment>
<reference evidence="3" key="1">
    <citation type="submission" date="2020-07" db="EMBL/GenBank/DDBJ databases">
        <title>Genome sequence and genetic diversity analysis of an under-domesticated orphan crop, white fonio (Digitaria exilis).</title>
        <authorList>
            <person name="Bennetzen J.L."/>
            <person name="Chen S."/>
            <person name="Ma X."/>
            <person name="Wang X."/>
            <person name="Yssel A.E.J."/>
            <person name="Chaluvadi S.R."/>
            <person name="Johnson M."/>
            <person name="Gangashetty P."/>
            <person name="Hamidou F."/>
            <person name="Sanogo M.D."/>
            <person name="Zwaenepoel A."/>
            <person name="Wallace J."/>
            <person name="Van De Peer Y."/>
            <person name="Van Deynze A."/>
        </authorList>
    </citation>
    <scope>NUCLEOTIDE SEQUENCE</scope>
    <source>
        <tissue evidence="3">Leaves</tissue>
    </source>
</reference>
<evidence type="ECO:0000313" key="4">
    <source>
        <dbReference type="Proteomes" id="UP000636709"/>
    </source>
</evidence>
<dbReference type="EMBL" id="JACEFO010001734">
    <property type="protein sequence ID" value="KAF8715055.1"/>
    <property type="molecule type" value="Genomic_DNA"/>
</dbReference>
<feature type="region of interest" description="Disordered" evidence="1">
    <location>
        <begin position="52"/>
        <end position="88"/>
    </location>
</feature>
<organism evidence="3 4">
    <name type="scientific">Digitaria exilis</name>
    <dbReference type="NCBI Taxonomy" id="1010633"/>
    <lineage>
        <taxon>Eukaryota</taxon>
        <taxon>Viridiplantae</taxon>
        <taxon>Streptophyta</taxon>
        <taxon>Embryophyta</taxon>
        <taxon>Tracheophyta</taxon>
        <taxon>Spermatophyta</taxon>
        <taxon>Magnoliopsida</taxon>
        <taxon>Liliopsida</taxon>
        <taxon>Poales</taxon>
        <taxon>Poaceae</taxon>
        <taxon>PACMAD clade</taxon>
        <taxon>Panicoideae</taxon>
        <taxon>Panicodae</taxon>
        <taxon>Paniceae</taxon>
        <taxon>Anthephorinae</taxon>
        <taxon>Digitaria</taxon>
    </lineage>
</organism>
<accession>A0A835C5N5</accession>
<feature type="domain" description="KIB1-4 beta-propeller" evidence="2">
    <location>
        <begin position="219"/>
        <end position="435"/>
    </location>
</feature>
<dbReference type="PANTHER" id="PTHR34708">
    <property type="entry name" value="OS07G0440000 PROTEIN"/>
    <property type="match status" value="1"/>
</dbReference>
<protein>
    <recommendedName>
        <fullName evidence="2">KIB1-4 beta-propeller domain-containing protein</fullName>
    </recommendedName>
</protein>
<proteinExistence type="predicted"/>
<evidence type="ECO:0000256" key="1">
    <source>
        <dbReference type="SAM" id="MobiDB-lite"/>
    </source>
</evidence>
<evidence type="ECO:0000313" key="3">
    <source>
        <dbReference type="EMBL" id="KAF8715055.1"/>
    </source>
</evidence>
<name>A0A835C5N5_9POAL</name>
<sequence>MNLSAWSSRRSAPPVGGLLVLSLDEHGSAHGSSSGAPCSTAASTTTLTAAGLEPSLTSMNANKPRPCTRLATTRPPTTTRCPTSASPASRLSMASEVARCREKSKIAALAPPGPWSGIPTEFLLAITDTFRHLESYCRARAVCAAWRAALPPPIISLVTVTTTPPGAPLPLRPPRPDVSAPFLPVERLFPLTTNPRDGRCVGSSNGWLAIDSRPRSMGIYLIVFAPRPTREDYVAVAICDRRSLAYTKTRDMKWMVLDVDGVGERDELIDLAYDVDAGEVYCVTASGNVHVLRIPRGNRRRPIVERLQRELAGVPYDPPAADAAPYDVASEYTCAKNVFFFGGNLYQVWRNTAMAVSWAMPGGGWFDMAKGEIFVLRYDPEHRPCWDVVKDLGGYSVFVGKNQPVVLRPEDAPAVRPNCVYWINDKSRHEPMVFDMATGTSTLHSCSDKALNPSCRPVCWYFLDDKILSVEGHAR</sequence>
<gene>
    <name evidence="3" type="ORF">HU200_027602</name>
</gene>
<dbReference type="Pfam" id="PF03478">
    <property type="entry name" value="Beta-prop_KIB1-4"/>
    <property type="match status" value="1"/>
</dbReference>
<dbReference type="OrthoDB" id="672063at2759"/>